<organism evidence="1">
    <name type="scientific">marine sediment metagenome</name>
    <dbReference type="NCBI Taxonomy" id="412755"/>
    <lineage>
        <taxon>unclassified sequences</taxon>
        <taxon>metagenomes</taxon>
        <taxon>ecological metagenomes</taxon>
    </lineage>
</organism>
<dbReference type="AlphaFoldDB" id="A0A0F8WC25"/>
<reference evidence="1" key="1">
    <citation type="journal article" date="2015" name="Nature">
        <title>Complex archaea that bridge the gap between prokaryotes and eukaryotes.</title>
        <authorList>
            <person name="Spang A."/>
            <person name="Saw J.H."/>
            <person name="Jorgensen S.L."/>
            <person name="Zaremba-Niedzwiedzka K."/>
            <person name="Martijn J."/>
            <person name="Lind A.E."/>
            <person name="van Eijk R."/>
            <person name="Schleper C."/>
            <person name="Guy L."/>
            <person name="Ettema T.J."/>
        </authorList>
    </citation>
    <scope>NUCLEOTIDE SEQUENCE</scope>
</reference>
<proteinExistence type="predicted"/>
<dbReference type="EMBL" id="LAZR01070071">
    <property type="protein sequence ID" value="KKK45655.1"/>
    <property type="molecule type" value="Genomic_DNA"/>
</dbReference>
<accession>A0A0F8WC25</accession>
<name>A0A0F8WC25_9ZZZZ</name>
<feature type="non-terminal residue" evidence="1">
    <location>
        <position position="1"/>
    </location>
</feature>
<sequence>MHFQTISTNQVARFHVIAPLLAQKRMALIERTSFADVANESGDFGDNFPGFTWSVSISDVESEILGNVANDLKKIDVTVSFNDEMTYSLRTYRFIR</sequence>
<evidence type="ECO:0000313" key="1">
    <source>
        <dbReference type="EMBL" id="KKK45655.1"/>
    </source>
</evidence>
<comment type="caution">
    <text evidence="1">The sequence shown here is derived from an EMBL/GenBank/DDBJ whole genome shotgun (WGS) entry which is preliminary data.</text>
</comment>
<protein>
    <submittedName>
        <fullName evidence="1">Uncharacterized protein</fullName>
    </submittedName>
</protein>
<gene>
    <name evidence="1" type="ORF">LCGC14_3165120</name>
</gene>